<dbReference type="InterPro" id="IPR004477">
    <property type="entry name" value="ComEC_N"/>
</dbReference>
<evidence type="ECO:0000259" key="7">
    <source>
        <dbReference type="SMART" id="SM00849"/>
    </source>
</evidence>
<dbReference type="NCBIfam" id="TIGR00361">
    <property type="entry name" value="ComEC_Rec2"/>
    <property type="match status" value="1"/>
</dbReference>
<dbReference type="CDD" id="cd07731">
    <property type="entry name" value="ComA-like_MBL-fold"/>
    <property type="match status" value="1"/>
</dbReference>
<keyword evidence="9" id="KW-1185">Reference proteome</keyword>
<evidence type="ECO:0000256" key="6">
    <source>
        <dbReference type="SAM" id="Phobius"/>
    </source>
</evidence>
<dbReference type="Pfam" id="PF00753">
    <property type="entry name" value="Lactamase_B"/>
    <property type="match status" value="1"/>
</dbReference>
<keyword evidence="4 6" id="KW-1133">Transmembrane helix</keyword>
<dbReference type="Gene3D" id="3.60.15.10">
    <property type="entry name" value="Ribonuclease Z/Hydroxyacylglutathione hydrolase-like"/>
    <property type="match status" value="1"/>
</dbReference>
<evidence type="ECO:0000256" key="4">
    <source>
        <dbReference type="ARBA" id="ARBA00022989"/>
    </source>
</evidence>
<dbReference type="SMART" id="SM00849">
    <property type="entry name" value="Lactamase_B"/>
    <property type="match status" value="1"/>
</dbReference>
<accession>A0A388TBK4</accession>
<dbReference type="InterPro" id="IPR052159">
    <property type="entry name" value="Competence_DNA_uptake"/>
</dbReference>
<organism evidence="8 9">
    <name type="scientific">Termititenax aidoneus</name>
    <dbReference type="NCBI Taxonomy" id="2218524"/>
    <lineage>
        <taxon>Bacteria</taxon>
        <taxon>Bacillati</taxon>
        <taxon>Candidatus Margulisiibacteriota</taxon>
        <taxon>Candidatus Termititenacia</taxon>
        <taxon>Candidatus Termititenacales</taxon>
        <taxon>Candidatus Termititenacaceae</taxon>
        <taxon>Candidatus Termititenax</taxon>
    </lineage>
</organism>
<evidence type="ECO:0000256" key="2">
    <source>
        <dbReference type="ARBA" id="ARBA00022475"/>
    </source>
</evidence>
<gene>
    <name evidence="8" type="primary">comEC</name>
    <name evidence="8" type="ORF">NO1_1084</name>
</gene>
<feature type="transmembrane region" description="Helical" evidence="6">
    <location>
        <begin position="304"/>
        <end position="323"/>
    </location>
</feature>
<dbReference type="SUPFAM" id="SSF56281">
    <property type="entry name" value="Metallo-hydrolase/oxidoreductase"/>
    <property type="match status" value="1"/>
</dbReference>
<feature type="transmembrane region" description="Helical" evidence="6">
    <location>
        <begin position="207"/>
        <end position="228"/>
    </location>
</feature>
<evidence type="ECO:0000313" key="9">
    <source>
        <dbReference type="Proteomes" id="UP000269352"/>
    </source>
</evidence>
<dbReference type="GO" id="GO:0030420">
    <property type="term" value="P:establishment of competence for transformation"/>
    <property type="evidence" value="ECO:0007669"/>
    <property type="project" value="InterPro"/>
</dbReference>
<protein>
    <submittedName>
        <fullName evidence="8">DNA internalization-related competence protein ComEC/Rec2</fullName>
    </submittedName>
</protein>
<feature type="transmembrane region" description="Helical" evidence="6">
    <location>
        <begin position="275"/>
        <end position="292"/>
    </location>
</feature>
<dbReference type="InterPro" id="IPR004797">
    <property type="entry name" value="Competence_ComEC/Rec2"/>
</dbReference>
<dbReference type="NCBIfam" id="TIGR00360">
    <property type="entry name" value="ComEC_N-term"/>
    <property type="match status" value="1"/>
</dbReference>
<feature type="transmembrane region" description="Helical" evidence="6">
    <location>
        <begin position="415"/>
        <end position="432"/>
    </location>
</feature>
<feature type="transmembrane region" description="Helical" evidence="6">
    <location>
        <begin position="174"/>
        <end position="195"/>
    </location>
</feature>
<dbReference type="Pfam" id="PF03772">
    <property type="entry name" value="Competence"/>
    <property type="match status" value="1"/>
</dbReference>
<dbReference type="EMBL" id="BGZN01000020">
    <property type="protein sequence ID" value="GBR73791.1"/>
    <property type="molecule type" value="Genomic_DNA"/>
</dbReference>
<name>A0A388TBK4_TERA1</name>
<dbReference type="InterPro" id="IPR036866">
    <property type="entry name" value="RibonucZ/Hydroxyglut_hydro"/>
</dbReference>
<evidence type="ECO:0000256" key="3">
    <source>
        <dbReference type="ARBA" id="ARBA00022692"/>
    </source>
</evidence>
<feature type="domain" description="Metallo-beta-lactamase" evidence="7">
    <location>
        <begin position="447"/>
        <end position="623"/>
    </location>
</feature>
<reference evidence="8 9" key="1">
    <citation type="journal article" date="2019" name="ISME J.">
        <title>Genome analyses of uncultured TG2/ZB3 bacteria in 'Margulisbacteria' specifically attached to ectosymbiotic spirochetes of protists in the termite gut.</title>
        <authorList>
            <person name="Utami Y.D."/>
            <person name="Kuwahara H."/>
            <person name="Igai K."/>
            <person name="Murakami T."/>
            <person name="Sugaya K."/>
            <person name="Morikawa T."/>
            <person name="Nagura Y."/>
            <person name="Yuki M."/>
            <person name="Deevong P."/>
            <person name="Inoue T."/>
            <person name="Kihara K."/>
            <person name="Lo N."/>
            <person name="Yamada A."/>
            <person name="Ohkuma M."/>
            <person name="Hongoh Y."/>
        </authorList>
    </citation>
    <scope>NUCLEOTIDE SEQUENCE [LARGE SCALE GENOMIC DNA]</scope>
    <source>
        <strain evidence="8">NkOx7-01</strain>
    </source>
</reference>
<evidence type="ECO:0000256" key="1">
    <source>
        <dbReference type="ARBA" id="ARBA00004651"/>
    </source>
</evidence>
<comment type="caution">
    <text evidence="8">The sequence shown here is derived from an EMBL/GenBank/DDBJ whole genome shotgun (WGS) entry which is preliminary data.</text>
</comment>
<feature type="transmembrane region" description="Helical" evidence="6">
    <location>
        <begin position="343"/>
        <end position="361"/>
    </location>
</feature>
<sequence>MLLGLTRTASHQAVLAAKLAAAEHWRPEILRLRIVSDIQYKEDTAVFTARANGYKIMTRLRGAENLHYGDELTLRKYRLFPLRLKRNFFITAYDDYLYAHGYALRLNADARDVAERRARRSLFGLAIDCKNKFVQVQKQTLPAEQARIMCTFLFGAASSALDSETMTEYRRAGVIHLLVVSGMHITLFVALLQSLSGCLRLRPWPSFWLITLVNVLFIFAVGAGPSVGRAGLMAEIALLGRTVQRRTDAYNTLLLSGLGLCLWDPLLIFDVGFQLSFAATFSLFFLVPVLTERLNFLPCFFRELVAVSTAPLLLTTPLCIYYFGGVSLGALFLNMLVLPWVETLTYIGFVSSFVGLFSLPLATLLNTVSYGLFVFLDWLVGIFAHTYIDLPQIPLALLFLVSGWSFVFVLRPRWLGKYTLILSVFVLGWYWYPGPHNLRVIFLDVGQGDCILLARRKKALVIDCGSESGSATGEVLKQTLLKLGVSRPDVLLTHAHADHYNGLLDLPRINTLALPDSVPEWLAEKLTDKARYLNGELPFVEIYRAAQIDEKNENNNSILAALTQGNFRALFTGDAEAAAEENFLDILPEVDLLKAGHHGSKTSSSAEFLAVVRPDNTVISCGANNKYRHPSREALDRLSVWGNIWRTDIDGAVMVTVYPGSYRLETSATGRRADFPIRVKYF</sequence>
<feature type="transmembrane region" description="Helical" evidence="6">
    <location>
        <begin position="393"/>
        <end position="410"/>
    </location>
</feature>
<evidence type="ECO:0000256" key="5">
    <source>
        <dbReference type="ARBA" id="ARBA00023136"/>
    </source>
</evidence>
<keyword evidence="5 6" id="KW-0472">Membrane</keyword>
<keyword evidence="3 6" id="KW-0812">Transmembrane</keyword>
<dbReference type="Proteomes" id="UP000269352">
    <property type="component" value="Unassembled WGS sequence"/>
</dbReference>
<dbReference type="InterPro" id="IPR001279">
    <property type="entry name" value="Metallo-B-lactamas"/>
</dbReference>
<feature type="transmembrane region" description="Helical" evidence="6">
    <location>
        <begin position="368"/>
        <end position="387"/>
    </location>
</feature>
<feature type="transmembrane region" description="Helical" evidence="6">
    <location>
        <begin position="249"/>
        <end position="269"/>
    </location>
</feature>
<comment type="subcellular location">
    <subcellularLocation>
        <location evidence="1">Cell membrane</location>
        <topology evidence="1">Multi-pass membrane protein</topology>
    </subcellularLocation>
</comment>
<dbReference type="PANTHER" id="PTHR30619">
    <property type="entry name" value="DNA INTERNALIZATION/COMPETENCE PROTEIN COMEC/REC2"/>
    <property type="match status" value="1"/>
</dbReference>
<dbReference type="GO" id="GO:0005886">
    <property type="term" value="C:plasma membrane"/>
    <property type="evidence" value="ECO:0007669"/>
    <property type="project" value="UniProtKB-SubCell"/>
</dbReference>
<dbReference type="InterPro" id="IPR035681">
    <property type="entry name" value="ComA-like_MBL"/>
</dbReference>
<dbReference type="PANTHER" id="PTHR30619:SF7">
    <property type="entry name" value="BETA-LACTAMASE DOMAIN PROTEIN"/>
    <property type="match status" value="1"/>
</dbReference>
<dbReference type="AlphaFoldDB" id="A0A388TBK4"/>
<keyword evidence="2" id="KW-1003">Cell membrane</keyword>
<evidence type="ECO:0000313" key="8">
    <source>
        <dbReference type="EMBL" id="GBR73791.1"/>
    </source>
</evidence>
<proteinExistence type="predicted"/>